<evidence type="ECO:0000313" key="3">
    <source>
        <dbReference type="Proteomes" id="UP000009026"/>
    </source>
</evidence>
<evidence type="ECO:0000256" key="1">
    <source>
        <dbReference type="SAM" id="SignalP"/>
    </source>
</evidence>
<reference evidence="2 3" key="1">
    <citation type="journal article" date="2016" name="PLoS ONE">
        <title>Complete Genome Sequence and Comparative Genomics of a Novel Myxobacterium Myxococcus hansupus.</title>
        <authorList>
            <person name="Sharma G."/>
            <person name="Narwani T."/>
            <person name="Subramanian S."/>
        </authorList>
    </citation>
    <scope>NUCLEOTIDE SEQUENCE [LARGE SCALE GENOMIC DNA]</scope>
    <source>
        <strain evidence="3">mixupus</strain>
    </source>
</reference>
<dbReference type="AlphaFoldDB" id="A0A0H4X8D5"/>
<feature type="chain" id="PRO_5005213385" evidence="1">
    <location>
        <begin position="20"/>
        <end position="204"/>
    </location>
</feature>
<proteinExistence type="predicted"/>
<dbReference type="eggNOG" id="COG4249">
    <property type="taxonomic scope" value="Bacteria"/>
</dbReference>
<evidence type="ECO:0000313" key="2">
    <source>
        <dbReference type="EMBL" id="AKQ69845.1"/>
    </source>
</evidence>
<keyword evidence="1" id="KW-0732">Signal</keyword>
<protein>
    <submittedName>
        <fullName evidence="2">Glutamate synthase [NADPH] large chain</fullName>
    </submittedName>
</protein>
<sequence>MMKSFALLAFGLWAGAASAESLFAHRLTLLDGRERTFAQQAGDGAPESASRGLRRGSAHMEFWASDIQVANMGVKIGGGPIYLTLMAGLEPGRDARFNFAVGVGGHMTLARRLWVDLDVTGGAVQPVRNPLEGDGGNVLGQARLMVGFQLLPRLAVFAGPTYNAWFSWGASDFDSITRMPFSESNPEPDQRLQHWPGLQVGIQI</sequence>
<organism evidence="2 3">
    <name type="scientific">Pseudomyxococcus hansupus</name>
    <dbReference type="NCBI Taxonomy" id="1297742"/>
    <lineage>
        <taxon>Bacteria</taxon>
        <taxon>Pseudomonadati</taxon>
        <taxon>Myxococcota</taxon>
        <taxon>Myxococcia</taxon>
        <taxon>Myxococcales</taxon>
        <taxon>Cystobacterineae</taxon>
        <taxon>Myxococcaceae</taxon>
        <taxon>Pseudomyxococcus</taxon>
    </lineage>
</organism>
<accession>A0A0H4X8D5</accession>
<dbReference type="EMBL" id="CP012109">
    <property type="protein sequence ID" value="AKQ69845.1"/>
    <property type="molecule type" value="Genomic_DNA"/>
</dbReference>
<dbReference type="Proteomes" id="UP000009026">
    <property type="component" value="Chromosome"/>
</dbReference>
<feature type="signal peptide" evidence="1">
    <location>
        <begin position="1"/>
        <end position="19"/>
    </location>
</feature>
<dbReference type="KEGG" id="mym:A176_006757"/>
<dbReference type="STRING" id="1297742.A176_006757"/>
<gene>
    <name evidence="2" type="ORF">A176_006757</name>
</gene>
<name>A0A0H4X8D5_9BACT</name>
<keyword evidence="3" id="KW-1185">Reference proteome</keyword>
<dbReference type="PATRIC" id="fig|1297742.4.peg.6855"/>